<evidence type="ECO:0000256" key="1">
    <source>
        <dbReference type="ARBA" id="ARBA00009670"/>
    </source>
</evidence>
<comment type="similarity">
    <text evidence="1">Belongs to the protein kinase superfamily. ADCK protein kinase family.</text>
</comment>
<dbReference type="CDD" id="cd05121">
    <property type="entry name" value="ABC1_ADCK3-like"/>
    <property type="match status" value="1"/>
</dbReference>
<dbReference type="PANTHER" id="PTHR10566">
    <property type="entry name" value="CHAPERONE-ACTIVITY OF BC1 COMPLEX CABC1 -RELATED"/>
    <property type="match status" value="1"/>
</dbReference>
<dbReference type="PANTHER" id="PTHR10566:SF113">
    <property type="entry name" value="PROTEIN ACTIVITY OF BC1 COMPLEX KINASE 7, CHLOROPLASTIC"/>
    <property type="match status" value="1"/>
</dbReference>
<evidence type="ECO:0000313" key="5">
    <source>
        <dbReference type="Proteomes" id="UP000320693"/>
    </source>
</evidence>
<keyword evidence="2" id="KW-0812">Transmembrane</keyword>
<dbReference type="EMBL" id="BJNH01000034">
    <property type="protein sequence ID" value="GEC26239.1"/>
    <property type="molecule type" value="Genomic_DNA"/>
</dbReference>
<keyword evidence="4" id="KW-0830">Ubiquinone</keyword>
<name>A0ABQ0RZZ2_9PSEU</name>
<gene>
    <name evidence="4" type="primary">ubiB</name>
    <name evidence="4" type="ORF">PSA01_32680</name>
</gene>
<dbReference type="SUPFAM" id="SSF56112">
    <property type="entry name" value="Protein kinase-like (PK-like)"/>
    <property type="match status" value="1"/>
</dbReference>
<feature type="transmembrane region" description="Helical" evidence="2">
    <location>
        <begin position="601"/>
        <end position="620"/>
    </location>
</feature>
<organism evidence="4 5">
    <name type="scientific">Pseudonocardia saturnea</name>
    <dbReference type="NCBI Taxonomy" id="33909"/>
    <lineage>
        <taxon>Bacteria</taxon>
        <taxon>Bacillati</taxon>
        <taxon>Actinomycetota</taxon>
        <taxon>Actinomycetes</taxon>
        <taxon>Pseudonocardiales</taxon>
        <taxon>Pseudonocardiaceae</taxon>
        <taxon>Pseudonocardia</taxon>
    </lineage>
</organism>
<dbReference type="InterPro" id="IPR050154">
    <property type="entry name" value="UbiB_kinase"/>
</dbReference>
<dbReference type="InterPro" id="IPR011009">
    <property type="entry name" value="Kinase-like_dom_sf"/>
</dbReference>
<dbReference type="Proteomes" id="UP000320693">
    <property type="component" value="Unassembled WGS sequence"/>
</dbReference>
<dbReference type="InterPro" id="IPR004147">
    <property type="entry name" value="ABC1_dom"/>
</dbReference>
<keyword evidence="5" id="KW-1185">Reference proteome</keyword>
<keyword evidence="2" id="KW-0472">Membrane</keyword>
<keyword evidence="2" id="KW-1133">Transmembrane helix</keyword>
<protein>
    <submittedName>
        <fullName evidence="4">Ubiquinone biosynthesis protein UbiB</fullName>
    </submittedName>
</protein>
<feature type="domain" description="ABC1 atypical kinase-like" evidence="3">
    <location>
        <begin position="205"/>
        <end position="437"/>
    </location>
</feature>
<evidence type="ECO:0000256" key="2">
    <source>
        <dbReference type="SAM" id="Phobius"/>
    </source>
</evidence>
<sequence>MVPEGAPPPTRETAPVETLLTALSALLGVWVLGNLVSRPLRMDFSLTRRLAAGAVAFTSTIPIVEQITPPPLIGTTEPFPLLWYLVLGTLLAVLLAMVLLVLAEVMVPSGSLPGPVALVRSLPRRVRRTRRYAAIVRVLLRHGLAAYVFTRQRPDLDTADGRARLARSVRAALEDAGVSFVKLGQILATRPDLLPAEFVDELTHLQARARPVPWPEIETVLAAEWGPEPVLTSIDPEPLAAASIAQVHTGLLPDGSEVVVKVQRPGIAAVVADDLDILDRLAHRLQRRTLWGARLGAVALADGFAASLREELDFTVELRNVTTMAAAAAARGADTIVRTPVPHPAHSTGRVLVLERVHGRPVSAAAGDEPLAAALLDALLGQIVVDGVFHADPHPGNILRTTGPVPLVMLDLGSVGRLDAGLRSGLVRLLLAVDTGDPVPVCDALLELAQAPPTLDERALVRDVGRFLVRITAPGVPTDARALGDLVRIVTEHGITVPPELAAVFRAIGTLDGTLTALDPGFDLIAGARRFAAERMRAELEPEALLRRAGAELSTLLPLLRALPRRVDRVLGALDDGTLAVQVRPQPGELARPASEAMGQVVATALAATTGLMAVVLLAAPGGAEVGPGLTVHALLGYLLLMVSAILALRSLVRSYRT</sequence>
<comment type="caution">
    <text evidence="4">The sequence shown here is derived from an EMBL/GenBank/DDBJ whole genome shotgun (WGS) entry which is preliminary data.</text>
</comment>
<feature type="transmembrane region" description="Helical" evidence="2">
    <location>
        <begin position="81"/>
        <end position="103"/>
    </location>
</feature>
<accession>A0ABQ0RZZ2</accession>
<feature type="transmembrane region" description="Helical" evidence="2">
    <location>
        <begin position="20"/>
        <end position="37"/>
    </location>
</feature>
<reference evidence="4 5" key="1">
    <citation type="submission" date="2019-06" db="EMBL/GenBank/DDBJ databases">
        <title>Whole genome shotgun sequence of Pseudonocardia saturnea NBRC 14499.</title>
        <authorList>
            <person name="Hosoyama A."/>
            <person name="Uohara A."/>
            <person name="Ohji S."/>
            <person name="Ichikawa N."/>
        </authorList>
    </citation>
    <scope>NUCLEOTIDE SEQUENCE [LARGE SCALE GENOMIC DNA]</scope>
    <source>
        <strain evidence="4 5">NBRC 14499</strain>
    </source>
</reference>
<feature type="transmembrane region" description="Helical" evidence="2">
    <location>
        <begin position="49"/>
        <end position="69"/>
    </location>
</feature>
<evidence type="ECO:0000259" key="3">
    <source>
        <dbReference type="Pfam" id="PF03109"/>
    </source>
</evidence>
<dbReference type="Pfam" id="PF03109">
    <property type="entry name" value="ABC1"/>
    <property type="match status" value="1"/>
</dbReference>
<evidence type="ECO:0000313" key="4">
    <source>
        <dbReference type="EMBL" id="GEC26239.1"/>
    </source>
</evidence>
<proteinExistence type="inferred from homology"/>
<feature type="transmembrane region" description="Helical" evidence="2">
    <location>
        <begin position="632"/>
        <end position="653"/>
    </location>
</feature>